<sequence>MRAMKPTPCEADRTRITRDRALINDLGGPAKVARLLDFDPTTGTQRVHNWTIRGIPSAVKLGRPDLFLTPATASAAVVVNGPS</sequence>
<evidence type="ECO:0000313" key="3">
    <source>
        <dbReference type="Proteomes" id="UP000216164"/>
    </source>
</evidence>
<gene>
    <name evidence="1" type="ORF">B7R77_17740</name>
    <name evidence="2" type="ORF">B7R77_18015</name>
</gene>
<reference evidence="1 3" key="1">
    <citation type="submission" date="2017-04" db="EMBL/GenBank/DDBJ databases">
        <title>Genome Announcement: Closed genomes of Ralstonia solanacearum strains K60, UW551, and UW700.</title>
        <authorList>
            <person name="Hayes M."/>
            <person name="Macintyre A.M."/>
            <person name="Allen C."/>
        </authorList>
    </citation>
    <scope>NUCLEOTIDE SEQUENCE [LARGE SCALE GENOMIC DNA]</scope>
    <source>
        <strain evidence="1 3">UW25</strain>
    </source>
</reference>
<organism evidence="1 3">
    <name type="scientific">Ralstonia solanacearum K60</name>
    <dbReference type="NCBI Taxonomy" id="1091042"/>
    <lineage>
        <taxon>Bacteria</taxon>
        <taxon>Pseudomonadati</taxon>
        <taxon>Pseudomonadota</taxon>
        <taxon>Betaproteobacteria</taxon>
        <taxon>Burkholderiales</taxon>
        <taxon>Burkholderiaceae</taxon>
        <taxon>Ralstonia</taxon>
        <taxon>Ralstonia solanacearum species complex</taxon>
    </lineage>
</organism>
<proteinExistence type="predicted"/>
<accession>A0AAP7ZQZ1</accession>
<dbReference type="AlphaFoldDB" id="A0AAP7ZQZ1"/>
<dbReference type="EMBL" id="NCTK01000001">
    <property type="protein sequence ID" value="OYQ14955.1"/>
    <property type="molecule type" value="Genomic_DNA"/>
</dbReference>
<evidence type="ECO:0000313" key="1">
    <source>
        <dbReference type="EMBL" id="OYQ14908.1"/>
    </source>
</evidence>
<name>A0AAP7ZQZ1_RALSL</name>
<dbReference type="EMBL" id="NCTK01000001">
    <property type="protein sequence ID" value="OYQ14908.1"/>
    <property type="molecule type" value="Genomic_DNA"/>
</dbReference>
<comment type="caution">
    <text evidence="1">The sequence shown here is derived from an EMBL/GenBank/DDBJ whole genome shotgun (WGS) entry which is preliminary data.</text>
</comment>
<protein>
    <submittedName>
        <fullName evidence="1">Uncharacterized protein</fullName>
    </submittedName>
</protein>
<evidence type="ECO:0000313" key="2">
    <source>
        <dbReference type="EMBL" id="OYQ14955.1"/>
    </source>
</evidence>
<dbReference type="Proteomes" id="UP000216164">
    <property type="component" value="Unassembled WGS sequence"/>
</dbReference>